<dbReference type="EMBL" id="LICD01000026">
    <property type="protein sequence ID" value="KRO82977.1"/>
    <property type="molecule type" value="Genomic_DNA"/>
</dbReference>
<evidence type="ECO:0000313" key="9">
    <source>
        <dbReference type="Proteomes" id="UP000051242"/>
    </source>
</evidence>
<comment type="caution">
    <text evidence="8">The sequence shown here is derived from an EMBL/GenBank/DDBJ whole genome shotgun (WGS) entry which is preliminary data.</text>
</comment>
<dbReference type="PANTHER" id="PTHR47234">
    <property type="match status" value="1"/>
</dbReference>
<name>A0A0R2T6T8_9GAMM</name>
<reference evidence="8 9" key="1">
    <citation type="submission" date="2015-10" db="EMBL/GenBank/DDBJ databases">
        <title>Metagenome-Assembled Genomes uncover a global brackish microbiome.</title>
        <authorList>
            <person name="Hugerth L.W."/>
            <person name="Larsson J."/>
            <person name="Alneberg J."/>
            <person name="Lindh M.V."/>
            <person name="Legrand C."/>
            <person name="Pinhassi J."/>
            <person name="Andersson A.F."/>
        </authorList>
    </citation>
    <scope>NUCLEOTIDE SEQUENCE [LARGE SCALE GENOMIC DNA]</scope>
    <source>
        <strain evidence="8">BACL22 MAG-120619-bin3</strain>
    </source>
</reference>
<accession>A0A0R2T6T8</accession>
<dbReference type="Gene3D" id="2.40.170.20">
    <property type="entry name" value="TonB-dependent receptor, beta-barrel domain"/>
    <property type="match status" value="1"/>
</dbReference>
<keyword evidence="3" id="KW-0998">Cell outer membrane</keyword>
<dbReference type="Proteomes" id="UP000051242">
    <property type="component" value="Unassembled WGS sequence"/>
</dbReference>
<dbReference type="InterPro" id="IPR012910">
    <property type="entry name" value="Plug_dom"/>
</dbReference>
<feature type="signal peptide" evidence="5">
    <location>
        <begin position="1"/>
        <end position="28"/>
    </location>
</feature>
<dbReference type="Pfam" id="PF07715">
    <property type="entry name" value="Plug"/>
    <property type="match status" value="1"/>
</dbReference>
<comment type="similarity">
    <text evidence="4">Belongs to the TonB-dependent receptor family.</text>
</comment>
<evidence type="ECO:0000256" key="3">
    <source>
        <dbReference type="ARBA" id="ARBA00023237"/>
    </source>
</evidence>
<dbReference type="PANTHER" id="PTHR47234:SF2">
    <property type="entry name" value="TONB-DEPENDENT RECEPTOR"/>
    <property type="match status" value="1"/>
</dbReference>
<dbReference type="AlphaFoldDB" id="A0A0R2T6T8"/>
<keyword evidence="4" id="KW-0798">TonB box</keyword>
<evidence type="ECO:0000259" key="6">
    <source>
        <dbReference type="Pfam" id="PF00593"/>
    </source>
</evidence>
<gene>
    <name evidence="8" type="ORF">ABR85_03965</name>
</gene>
<dbReference type="GO" id="GO:0009279">
    <property type="term" value="C:cell outer membrane"/>
    <property type="evidence" value="ECO:0007669"/>
    <property type="project" value="UniProtKB-SubCell"/>
</dbReference>
<dbReference type="InterPro" id="IPR000531">
    <property type="entry name" value="Beta-barrel_TonB"/>
</dbReference>
<feature type="chain" id="PRO_5006424434" evidence="5">
    <location>
        <begin position="29"/>
        <end position="982"/>
    </location>
</feature>
<evidence type="ECO:0000259" key="7">
    <source>
        <dbReference type="Pfam" id="PF07715"/>
    </source>
</evidence>
<evidence type="ECO:0000256" key="4">
    <source>
        <dbReference type="RuleBase" id="RU003357"/>
    </source>
</evidence>
<protein>
    <submittedName>
        <fullName evidence="8">TonB-dependent receptor</fullName>
    </submittedName>
</protein>
<dbReference type="InterPro" id="IPR037066">
    <property type="entry name" value="Plug_dom_sf"/>
</dbReference>
<evidence type="ECO:0000256" key="2">
    <source>
        <dbReference type="ARBA" id="ARBA00023136"/>
    </source>
</evidence>
<keyword evidence="2 4" id="KW-0472">Membrane</keyword>
<dbReference type="Pfam" id="PF00593">
    <property type="entry name" value="TonB_dep_Rec_b-barrel"/>
    <property type="match status" value="1"/>
</dbReference>
<keyword evidence="8" id="KW-0675">Receptor</keyword>
<sequence length="982" mass="108075">MTTFSKRPLAASVASAMLLSAASAPLFAQQEIDEIVVVGSQIRGAQISDALPVSIMNELDIEALGVNSGDELLEFMAEQGQNFFSESENISGGVNSARGDIGAFNLRNLGTGNTLVLLNGRRVVNSAAYQTESVGGSFVPVNTVNVQSIPVTGLRRTEVLREGASAIYGADAVAGVVNYVMKNDFDGLNVSLRADSYESIGRDDERLTVEWGTNFNQERTNVGASFNFFQRDRVNSQDDPRWANSDFRDRVGDNEFNTTVFRNDSANSGYGQYDVRPSVSSNGLRNVITDSAGEFETYPLGDSRCEYTINDEVCGAVDGQGTYRYNLNDNRDLYSELERSNLYTYLNHDFDNGMEGFGEFSWYNSDTNTTRHPSSRSSAVAKFRMAGDAYYNPLGSCTSPNRLPDSVIGTGVSCDGLQLELDNYRFTQVPRIVDVSGDTYRLLAGLRGEVGSWFWEGAYTWSRADREDITRNRVSNQLMTEALNDPTSAGFNPFAPTTGSNIERTLVDVVRKNEQDLSMLDFKISSGEVFDLPAGSVGMVVGFEYRDESFIDDRDPRLDGTIKFTDVSGTTFPYISDVANSSPTADSRGDRQVTSLYTELQIPVLSNLDVQLAARYEDFSDIGSTTVSKVAFGYRPFEPVLIRGSWSEAFRAPNLVTINEALVARSNTRNDFGCLVVDPDETVLDCNYGMQRTAGGSRSLRPETSDNYSLGVVLEPVEGLTITYDKWSIEKSDTIGLFGEENHIALDLLRRLSAGTSNCSAVTTNPAVIRDNDIPTDSLPLFAAAGLCPFGEVARVDDNYTNLDKRVVEGTDIGVYYDVETELGEFGFRYVGTFMDKYDQEAGGQAAELVAAQASGTLPASVPVVGFASLIGQNGNPERKDTVRASWSKGDWAVRMTGLRYGDFVQLLSNGQVFPIPEMTTFNLSVDYNFDMIGDIDSRIRFGMNNVQDERAPLADDSFGYFADQHRDLGRYYYVDLRFRLL</sequence>
<keyword evidence="5" id="KW-0732">Signal</keyword>
<evidence type="ECO:0000313" key="8">
    <source>
        <dbReference type="EMBL" id="KRO82977.1"/>
    </source>
</evidence>
<dbReference type="SUPFAM" id="SSF56935">
    <property type="entry name" value="Porins"/>
    <property type="match status" value="1"/>
</dbReference>
<organism evidence="8 9">
    <name type="scientific">OM182 bacterium BACL3 MAG-120619-bin3</name>
    <dbReference type="NCBI Taxonomy" id="1655593"/>
    <lineage>
        <taxon>Bacteria</taxon>
        <taxon>Pseudomonadati</taxon>
        <taxon>Pseudomonadota</taxon>
        <taxon>Gammaproteobacteria</taxon>
        <taxon>OMG group</taxon>
        <taxon>OM182 clade</taxon>
    </lineage>
</organism>
<comment type="subcellular location">
    <subcellularLocation>
        <location evidence="1 4">Cell outer membrane</location>
    </subcellularLocation>
</comment>
<proteinExistence type="inferred from homology"/>
<dbReference type="Gene3D" id="2.170.130.10">
    <property type="entry name" value="TonB-dependent receptor, plug domain"/>
    <property type="match status" value="1"/>
</dbReference>
<feature type="domain" description="TonB-dependent receptor plug" evidence="7">
    <location>
        <begin position="52"/>
        <end position="176"/>
    </location>
</feature>
<evidence type="ECO:0000256" key="1">
    <source>
        <dbReference type="ARBA" id="ARBA00004442"/>
    </source>
</evidence>
<evidence type="ECO:0000256" key="5">
    <source>
        <dbReference type="SAM" id="SignalP"/>
    </source>
</evidence>
<dbReference type="InterPro" id="IPR036942">
    <property type="entry name" value="Beta-barrel_TonB_sf"/>
</dbReference>
<feature type="domain" description="TonB-dependent receptor-like beta-barrel" evidence="6">
    <location>
        <begin position="447"/>
        <end position="947"/>
    </location>
</feature>